<evidence type="ECO:0000256" key="1">
    <source>
        <dbReference type="SAM" id="Phobius"/>
    </source>
</evidence>
<evidence type="ECO:0000313" key="2">
    <source>
        <dbReference type="EMBL" id="QJA69051.1"/>
    </source>
</evidence>
<proteinExistence type="predicted"/>
<organism evidence="2">
    <name type="scientific">viral metagenome</name>
    <dbReference type="NCBI Taxonomy" id="1070528"/>
    <lineage>
        <taxon>unclassified sequences</taxon>
        <taxon>metagenomes</taxon>
        <taxon>organismal metagenomes</taxon>
    </lineage>
</organism>
<dbReference type="AlphaFoldDB" id="A0A6M3JJ23"/>
<keyword evidence="1" id="KW-0812">Transmembrane</keyword>
<reference evidence="2" key="1">
    <citation type="submission" date="2020-03" db="EMBL/GenBank/DDBJ databases">
        <title>The deep terrestrial virosphere.</title>
        <authorList>
            <person name="Holmfeldt K."/>
            <person name="Nilsson E."/>
            <person name="Simone D."/>
            <person name="Lopez-Fernandez M."/>
            <person name="Wu X."/>
            <person name="de Brujin I."/>
            <person name="Lundin D."/>
            <person name="Andersson A."/>
            <person name="Bertilsson S."/>
            <person name="Dopson M."/>
        </authorList>
    </citation>
    <scope>NUCLEOTIDE SEQUENCE</scope>
    <source>
        <strain evidence="2">MM415A05162</strain>
        <strain evidence="3">MM415B03825</strain>
    </source>
</reference>
<accession>A0A6M3JJ23</accession>
<feature type="transmembrane region" description="Helical" evidence="1">
    <location>
        <begin position="12"/>
        <end position="35"/>
    </location>
</feature>
<name>A0A6M3JJ23_9ZZZZ</name>
<keyword evidence="1" id="KW-0472">Membrane</keyword>
<dbReference type="EMBL" id="MT141673">
    <property type="protein sequence ID" value="QJA69051.1"/>
    <property type="molecule type" value="Genomic_DNA"/>
</dbReference>
<gene>
    <name evidence="2" type="ORF">MM415A05162_0003</name>
    <name evidence="3" type="ORF">MM415B03825_0008</name>
</gene>
<dbReference type="EMBL" id="MT143241">
    <property type="protein sequence ID" value="QJA94550.1"/>
    <property type="molecule type" value="Genomic_DNA"/>
</dbReference>
<keyword evidence="1" id="KW-1133">Transmembrane helix</keyword>
<evidence type="ECO:0000313" key="3">
    <source>
        <dbReference type="EMBL" id="QJA94550.1"/>
    </source>
</evidence>
<sequence length="66" mass="7795">MRVFIYWGTQIGFGFAIWEAGAEIFLPYIMVRLVYKGNKFLRVILRPSFWLKSLPCKRLSNSSYNT</sequence>
<protein>
    <submittedName>
        <fullName evidence="2">Uncharacterized protein</fullName>
    </submittedName>
</protein>